<gene>
    <name evidence="3" type="ORF">MBESOW_P4195</name>
</gene>
<dbReference type="PANTHER" id="PTHR48081:SF8">
    <property type="entry name" value="ALPHA_BETA HYDROLASE FOLD-3 DOMAIN-CONTAINING PROTEIN-RELATED"/>
    <property type="match status" value="1"/>
</dbReference>
<dbReference type="InterPro" id="IPR029058">
    <property type="entry name" value="AB_hydrolase_fold"/>
</dbReference>
<dbReference type="Pfam" id="PF07859">
    <property type="entry name" value="Abhydrolase_3"/>
    <property type="match status" value="1"/>
</dbReference>
<dbReference type="EMBL" id="BBQY01000057">
    <property type="protein sequence ID" value="GBH32969.1"/>
    <property type="molecule type" value="Genomic_DNA"/>
</dbReference>
<evidence type="ECO:0000256" key="1">
    <source>
        <dbReference type="ARBA" id="ARBA00022801"/>
    </source>
</evidence>
<accession>A0A401J8I7</accession>
<dbReference type="InterPro" id="IPR050300">
    <property type="entry name" value="GDXG_lipolytic_enzyme"/>
</dbReference>
<dbReference type="RefSeq" id="WP_130754822.1">
    <property type="nucleotide sequence ID" value="NZ_BBQY01000057.1"/>
</dbReference>
<organism evidence="3 4">
    <name type="scientific">Sphingobium xenophagum</name>
    <dbReference type="NCBI Taxonomy" id="121428"/>
    <lineage>
        <taxon>Bacteria</taxon>
        <taxon>Pseudomonadati</taxon>
        <taxon>Pseudomonadota</taxon>
        <taxon>Alphaproteobacteria</taxon>
        <taxon>Sphingomonadales</taxon>
        <taxon>Sphingomonadaceae</taxon>
        <taxon>Sphingobium</taxon>
    </lineage>
</organism>
<proteinExistence type="predicted"/>
<protein>
    <submittedName>
        <fullName evidence="3">Acetyl esterase</fullName>
    </submittedName>
</protein>
<dbReference type="SUPFAM" id="SSF53474">
    <property type="entry name" value="alpha/beta-Hydrolases"/>
    <property type="match status" value="1"/>
</dbReference>
<evidence type="ECO:0000313" key="4">
    <source>
        <dbReference type="Proteomes" id="UP000290975"/>
    </source>
</evidence>
<dbReference type="AlphaFoldDB" id="A0A401J8I7"/>
<evidence type="ECO:0000259" key="2">
    <source>
        <dbReference type="Pfam" id="PF07859"/>
    </source>
</evidence>
<dbReference type="InterPro" id="IPR013094">
    <property type="entry name" value="AB_hydrolase_3"/>
</dbReference>
<name>A0A401J8I7_SPHXE</name>
<dbReference type="Gene3D" id="3.40.50.1820">
    <property type="entry name" value="alpha/beta hydrolase"/>
    <property type="match status" value="1"/>
</dbReference>
<sequence>MTDNFHRPSGPLDPVAAQVCDFLGADPTWSGMPTRPAHETRAALKAAADAMPIERIPVAHVEDLSAPAGDFEVPLRFYRPVEAPRAIIAYIHGGGFTLGDIDGTDNYCRLLANKSGCAVVSIEYRLAPEHRFPVAVEDSLAAVRWIAANRARLAGGAVPLLVGGDSAGGNLSAVVARRLAEAGESLLAGQILIYPCTDDADIPSVHAFPAPFLTQDQIVWFFDQYDPERTARDHPDFSPIKADNLAGLPPAIVITAEHDLLTEQAEAYANKLAAAGVPVTVRRYPGMIHGFATMDLFFAGAAGEAVDEVVTFVDGIVPGR</sequence>
<evidence type="ECO:0000313" key="3">
    <source>
        <dbReference type="EMBL" id="GBH32969.1"/>
    </source>
</evidence>
<dbReference type="PANTHER" id="PTHR48081">
    <property type="entry name" value="AB HYDROLASE SUPERFAMILY PROTEIN C4A8.06C"/>
    <property type="match status" value="1"/>
</dbReference>
<reference evidence="3 4" key="1">
    <citation type="submission" date="2014-12" db="EMBL/GenBank/DDBJ databases">
        <title>Whole genome sequencing of Sphingobium xenophagum OW59.</title>
        <authorList>
            <person name="Ohta Y."/>
            <person name="Nishi S."/>
            <person name="Hatada Y."/>
        </authorList>
    </citation>
    <scope>NUCLEOTIDE SEQUENCE [LARGE SCALE GENOMIC DNA]</scope>
    <source>
        <strain evidence="3 4">OW59</strain>
    </source>
</reference>
<dbReference type="GO" id="GO:0016787">
    <property type="term" value="F:hydrolase activity"/>
    <property type="evidence" value="ECO:0007669"/>
    <property type="project" value="UniProtKB-KW"/>
</dbReference>
<keyword evidence="1" id="KW-0378">Hydrolase</keyword>
<feature type="domain" description="Alpha/beta hydrolase fold-3" evidence="2">
    <location>
        <begin position="89"/>
        <end position="292"/>
    </location>
</feature>
<comment type="caution">
    <text evidence="3">The sequence shown here is derived from an EMBL/GenBank/DDBJ whole genome shotgun (WGS) entry which is preliminary data.</text>
</comment>
<dbReference type="Proteomes" id="UP000290975">
    <property type="component" value="Unassembled WGS sequence"/>
</dbReference>
<keyword evidence="4" id="KW-1185">Reference proteome</keyword>